<dbReference type="PANTHER" id="PTHR42923:SF17">
    <property type="entry name" value="AMINE OXIDASE DOMAIN-CONTAINING PROTEIN"/>
    <property type="match status" value="1"/>
</dbReference>
<proteinExistence type="predicted"/>
<dbReference type="Gene3D" id="3.50.50.60">
    <property type="entry name" value="FAD/NAD(P)-binding domain"/>
    <property type="match status" value="1"/>
</dbReference>
<evidence type="ECO:0000313" key="3">
    <source>
        <dbReference type="EMBL" id="KAF2017180.1"/>
    </source>
</evidence>
<evidence type="ECO:0000313" key="4">
    <source>
        <dbReference type="Proteomes" id="UP000799778"/>
    </source>
</evidence>
<keyword evidence="2" id="KW-0812">Transmembrane</keyword>
<dbReference type="PANTHER" id="PTHR42923">
    <property type="entry name" value="PROTOPORPHYRINOGEN OXIDASE"/>
    <property type="match status" value="1"/>
</dbReference>
<gene>
    <name evidence="3" type="ORF">BU24DRAFT_366788</name>
</gene>
<dbReference type="OrthoDB" id="5977668at2759"/>
<reference evidence="3" key="1">
    <citation type="journal article" date="2020" name="Stud. Mycol.">
        <title>101 Dothideomycetes genomes: a test case for predicting lifestyles and emergence of pathogens.</title>
        <authorList>
            <person name="Haridas S."/>
            <person name="Albert R."/>
            <person name="Binder M."/>
            <person name="Bloem J."/>
            <person name="Labutti K."/>
            <person name="Salamov A."/>
            <person name="Andreopoulos B."/>
            <person name="Baker S."/>
            <person name="Barry K."/>
            <person name="Bills G."/>
            <person name="Bluhm B."/>
            <person name="Cannon C."/>
            <person name="Castanera R."/>
            <person name="Culley D."/>
            <person name="Daum C."/>
            <person name="Ezra D."/>
            <person name="Gonzalez J."/>
            <person name="Henrissat B."/>
            <person name="Kuo A."/>
            <person name="Liang C."/>
            <person name="Lipzen A."/>
            <person name="Lutzoni F."/>
            <person name="Magnuson J."/>
            <person name="Mondo S."/>
            <person name="Nolan M."/>
            <person name="Ohm R."/>
            <person name="Pangilinan J."/>
            <person name="Park H.-J."/>
            <person name="Ramirez L."/>
            <person name="Alfaro M."/>
            <person name="Sun H."/>
            <person name="Tritt A."/>
            <person name="Yoshinaga Y."/>
            <person name="Zwiers L.-H."/>
            <person name="Turgeon B."/>
            <person name="Goodwin S."/>
            <person name="Spatafora J."/>
            <person name="Crous P."/>
            <person name="Grigoriev I."/>
        </authorList>
    </citation>
    <scope>NUCLEOTIDE SEQUENCE</scope>
    <source>
        <strain evidence="3">CBS 175.79</strain>
    </source>
</reference>
<dbReference type="SUPFAM" id="SSF51905">
    <property type="entry name" value="FAD/NAD(P)-binding domain"/>
    <property type="match status" value="1"/>
</dbReference>
<feature type="region of interest" description="Disordered" evidence="1">
    <location>
        <begin position="495"/>
        <end position="514"/>
    </location>
</feature>
<sequence length="514" mass="57038">MEKKRIAIVGSGVSGLSALWTLRNSGHDVHLFEKEERLGGHTNTAIWSKNGQSTPVDTGFIVLNTATYPNFIAFLEALQVKTMASEMTFGISRDQGAFEWSGTSPSTLFAQTSNIIRPSFWRMVFDIIRFNQFALDLLSTSPTELSSSSLTIGEYLEREGYSDAFRDDYLIPMTACVWSTGPDKCALEFPALTLVRFMWNHHLLSTISERPPWLTVEGGAKRYIGAVLRDCKGKVDIHLGTAVESATRKDGKVVLKLGGMGGQKSDVFDEVILACHGDQTRNIMGQAANLEEKELLSAFETTPNTAYLHSDLSLMPRRRTAWSAWNYLTTSQSSHGLRNPASGALQTVTLTYNMNILQKLPTSAFGDVLVTLNPEDPPLPELTQAVYQYRHPLFNSRMIAAQEKLETIQGKRGIWYAGAWTGYGFHEDGFASGMRVGLRLGGDVPWEAKNAKYSRGTRPTLGWKDYAVRTVVLILQLLIGFVSRLWGVLEGQKGKRSYPAATNGHSKPLRKKEL</sequence>
<dbReference type="InterPro" id="IPR036188">
    <property type="entry name" value="FAD/NAD-bd_sf"/>
</dbReference>
<dbReference type="Gene3D" id="3.30.70.1990">
    <property type="match status" value="1"/>
</dbReference>
<dbReference type="FunFam" id="1.10.405.20:FF:000001">
    <property type="entry name" value="Amine oxidase"/>
    <property type="match status" value="1"/>
</dbReference>
<protein>
    <submittedName>
        <fullName evidence="3">Amine oxidase-like protein</fullName>
    </submittedName>
</protein>
<dbReference type="GO" id="GO:0016491">
    <property type="term" value="F:oxidoreductase activity"/>
    <property type="evidence" value="ECO:0007669"/>
    <property type="project" value="TreeGrafter"/>
</dbReference>
<dbReference type="AlphaFoldDB" id="A0A6A5XX13"/>
<keyword evidence="2" id="KW-1133">Transmembrane helix</keyword>
<keyword evidence="2" id="KW-0472">Membrane</keyword>
<dbReference type="Pfam" id="PF13450">
    <property type="entry name" value="NAD_binding_8"/>
    <property type="match status" value="1"/>
</dbReference>
<dbReference type="Proteomes" id="UP000799778">
    <property type="component" value="Unassembled WGS sequence"/>
</dbReference>
<dbReference type="EMBL" id="ML978068">
    <property type="protein sequence ID" value="KAF2017180.1"/>
    <property type="molecule type" value="Genomic_DNA"/>
</dbReference>
<evidence type="ECO:0000256" key="1">
    <source>
        <dbReference type="SAM" id="MobiDB-lite"/>
    </source>
</evidence>
<dbReference type="InterPro" id="IPR050464">
    <property type="entry name" value="Zeta_carotene_desat/Oxidored"/>
</dbReference>
<evidence type="ECO:0000256" key="2">
    <source>
        <dbReference type="SAM" id="Phobius"/>
    </source>
</evidence>
<dbReference type="Gene3D" id="1.10.405.20">
    <property type="match status" value="1"/>
</dbReference>
<organism evidence="3 4">
    <name type="scientific">Aaosphaeria arxii CBS 175.79</name>
    <dbReference type="NCBI Taxonomy" id="1450172"/>
    <lineage>
        <taxon>Eukaryota</taxon>
        <taxon>Fungi</taxon>
        <taxon>Dikarya</taxon>
        <taxon>Ascomycota</taxon>
        <taxon>Pezizomycotina</taxon>
        <taxon>Dothideomycetes</taxon>
        <taxon>Pleosporomycetidae</taxon>
        <taxon>Pleosporales</taxon>
        <taxon>Pleosporales incertae sedis</taxon>
        <taxon>Aaosphaeria</taxon>
    </lineage>
</organism>
<dbReference type="RefSeq" id="XP_033385519.1">
    <property type="nucleotide sequence ID" value="XM_033524318.1"/>
</dbReference>
<dbReference type="GeneID" id="54281715"/>
<accession>A0A6A5XX13</accession>
<keyword evidence="4" id="KW-1185">Reference proteome</keyword>
<name>A0A6A5XX13_9PLEO</name>
<feature type="transmembrane region" description="Helical" evidence="2">
    <location>
        <begin position="466"/>
        <end position="486"/>
    </location>
</feature>